<organism evidence="3 4">
    <name type="scientific">Vicia faba</name>
    <name type="common">Broad bean</name>
    <name type="synonym">Faba vulgaris</name>
    <dbReference type="NCBI Taxonomy" id="3906"/>
    <lineage>
        <taxon>Eukaryota</taxon>
        <taxon>Viridiplantae</taxon>
        <taxon>Streptophyta</taxon>
        <taxon>Embryophyta</taxon>
        <taxon>Tracheophyta</taxon>
        <taxon>Spermatophyta</taxon>
        <taxon>Magnoliopsida</taxon>
        <taxon>eudicotyledons</taxon>
        <taxon>Gunneridae</taxon>
        <taxon>Pentapetalae</taxon>
        <taxon>rosids</taxon>
        <taxon>fabids</taxon>
        <taxon>Fabales</taxon>
        <taxon>Fabaceae</taxon>
        <taxon>Papilionoideae</taxon>
        <taxon>50 kb inversion clade</taxon>
        <taxon>NPAAA clade</taxon>
        <taxon>Hologalegina</taxon>
        <taxon>IRL clade</taxon>
        <taxon>Fabeae</taxon>
        <taxon>Vicia</taxon>
    </lineage>
</organism>
<keyword evidence="1" id="KW-0175">Coiled coil</keyword>
<dbReference type="InterPro" id="IPR004252">
    <property type="entry name" value="Probable_transposase_24"/>
</dbReference>
<proteinExistence type="predicted"/>
<dbReference type="Proteomes" id="UP001157006">
    <property type="component" value="Chromosome 1L"/>
</dbReference>
<dbReference type="EMBL" id="OX451736">
    <property type="protein sequence ID" value="CAI8590656.1"/>
    <property type="molecule type" value="Genomic_DNA"/>
</dbReference>
<dbReference type="AlphaFoldDB" id="A0AAV0YYH6"/>
<evidence type="ECO:0000256" key="1">
    <source>
        <dbReference type="SAM" id="Coils"/>
    </source>
</evidence>
<sequence>MDNVRSVKDGGSHRKSGRSPTKRFDFPFQVISSAELRNKVLQHVKKEKIDKLHEMLQGNNRERFQEIIEVVDETPKKGNQQERVQKVDHNLDKETIAKKMEIDKLSQPKVMKDHAHGDKEVVQETPKKRTQVKATVNRERIQKVDGKLDNHIAMKKAERPKLLQPQAKEVFAHGNKEVSQGMLKKRIHENLLENNRDKIQKVEKPIARRILISSKNKKPEKSTLSLDIMMSKAECSKKLNRVPKCPSMLIDDYVDLHKSKEMDATKSNNGEKPGSSVNRSSNQNQPKKGTRQESVQNRAKVNEEDAITNREEEKETSQRKTRGKTLCKKIHARTLEERVEVTYNEDFQPIGPSEKVVSDMSLFLGTLARNSTFCPLRYTNWSGMPDDNKNRFWRYTNRKFILSVEARDWIETTVREAWRLYKHKIKKNHFLKYSNMTERLKNRPPNVPIAQFKSLCAYWSKETIQAISENNTRNRAQLKWMHRMGPKNFALTREKVREKEKREPTQSEMFVETRKGNKGKELDVETGKVISQLQEMVEKEEKINALKQAHSEEVSTLRDEFQDKIDRLQNAFKTVIQQCNPQINIESIEDLLGLSHGDANSSPKDIRPQMHSSTSTHAPCHGKQCINEDVEKDDINDEIQEDDINDKIQEEDLNDKIQEDDVDDEFQEDHIDLDDEFQEDDIDGEFQEDDVDEEFMEDDISNEFQEDDLDDLLLEDKLE</sequence>
<evidence type="ECO:0000313" key="4">
    <source>
        <dbReference type="Proteomes" id="UP001157006"/>
    </source>
</evidence>
<feature type="region of interest" description="Disordered" evidence="2">
    <location>
        <begin position="700"/>
        <end position="719"/>
    </location>
</feature>
<evidence type="ECO:0000256" key="2">
    <source>
        <dbReference type="SAM" id="MobiDB-lite"/>
    </source>
</evidence>
<accession>A0AAV0YYH6</accession>
<dbReference type="PANTHER" id="PTHR33144:SF16">
    <property type="entry name" value="OS02G0129000 PROTEIN"/>
    <property type="match status" value="1"/>
</dbReference>
<feature type="compositionally biased region" description="Basic and acidic residues" evidence="2">
    <location>
        <begin position="300"/>
        <end position="318"/>
    </location>
</feature>
<feature type="compositionally biased region" description="Basic and acidic residues" evidence="2">
    <location>
        <begin position="108"/>
        <end position="127"/>
    </location>
</feature>
<name>A0AAV0YYH6_VICFA</name>
<feature type="region of interest" description="Disordered" evidence="2">
    <location>
        <begin position="263"/>
        <end position="325"/>
    </location>
</feature>
<evidence type="ECO:0000313" key="3">
    <source>
        <dbReference type="EMBL" id="CAI8590656.1"/>
    </source>
</evidence>
<reference evidence="3 4" key="1">
    <citation type="submission" date="2023-01" db="EMBL/GenBank/DDBJ databases">
        <authorList>
            <person name="Kreplak J."/>
        </authorList>
    </citation>
    <scope>NUCLEOTIDE SEQUENCE [LARGE SCALE GENOMIC DNA]</scope>
</reference>
<feature type="compositionally biased region" description="Acidic residues" evidence="2">
    <location>
        <begin position="700"/>
        <end position="713"/>
    </location>
</feature>
<feature type="compositionally biased region" description="Polar residues" evidence="2">
    <location>
        <begin position="265"/>
        <end position="299"/>
    </location>
</feature>
<dbReference type="Pfam" id="PF03004">
    <property type="entry name" value="Transposase_24"/>
    <property type="match status" value="1"/>
</dbReference>
<feature type="region of interest" description="Disordered" evidence="2">
    <location>
        <begin position="108"/>
        <end position="131"/>
    </location>
</feature>
<keyword evidence="4" id="KW-1185">Reference proteome</keyword>
<feature type="coiled-coil region" evidence="1">
    <location>
        <begin position="529"/>
        <end position="578"/>
    </location>
</feature>
<dbReference type="PANTHER" id="PTHR33144">
    <property type="entry name" value="OS10G0409366 PROTEIN-RELATED"/>
    <property type="match status" value="1"/>
</dbReference>
<feature type="region of interest" description="Disordered" evidence="2">
    <location>
        <begin position="1"/>
        <end position="24"/>
    </location>
</feature>
<feature type="region of interest" description="Disordered" evidence="2">
    <location>
        <begin position="601"/>
        <end position="622"/>
    </location>
</feature>
<feature type="compositionally biased region" description="Basic and acidic residues" evidence="2">
    <location>
        <begin position="1"/>
        <end position="12"/>
    </location>
</feature>
<protein>
    <submittedName>
        <fullName evidence="3">Uncharacterized protein</fullName>
    </submittedName>
</protein>
<gene>
    <name evidence="3" type="ORF">VFH_I451320</name>
</gene>